<sequence>MIRSPGPAPEQIFLPGLEPSAVKSGIKPATPEPDGKIPAVMEQQRERLPLTLNSVFPDKPSAALTPAQSEEAHPVATVPEGAENDKSVEDVENAEASAARKNLATVLKRNADRGMFTITLSSGHERTLYAFLDPRCPNCRALEPVLRRLATDFSIVVYPVSVIGGEASASHVAPLLCEKDPQKRAEGWHHLYSADDGMVTPGLRENTPPDEECLKAARAAIDVNNVAFRQFGFPGTPWVLSDTGWHLPATLLQEPGKVSLFLKTINDREKEHE</sequence>
<feature type="region of interest" description="Disordered" evidence="2">
    <location>
        <begin position="54"/>
        <end position="86"/>
    </location>
</feature>
<dbReference type="InterPro" id="IPR033954">
    <property type="entry name" value="DiS-bond_Isoase_DsbC/G"/>
</dbReference>
<name>A0A754B340_SALER</name>
<dbReference type="GO" id="GO:0042597">
    <property type="term" value="C:periplasmic space"/>
    <property type="evidence" value="ECO:0007669"/>
    <property type="project" value="UniProtKB-SubCell"/>
</dbReference>
<dbReference type="InterPro" id="IPR036249">
    <property type="entry name" value="Thioredoxin-like_sf"/>
</dbReference>
<keyword evidence="1" id="KW-0676">Redox-active center</keyword>
<feature type="region of interest" description="Disordered" evidence="2">
    <location>
        <begin position="1"/>
        <end position="36"/>
    </location>
</feature>
<comment type="similarity">
    <text evidence="1">Belongs to the thioredoxin family. DsbC subfamily.</text>
</comment>
<gene>
    <name evidence="3" type="ORF">G5T75_005021</name>
</gene>
<organism evidence="3">
    <name type="scientific">Salmonella enterica</name>
    <name type="common">Salmonella choleraesuis</name>
    <dbReference type="NCBI Taxonomy" id="28901"/>
    <lineage>
        <taxon>Bacteria</taxon>
        <taxon>Pseudomonadati</taxon>
        <taxon>Pseudomonadota</taxon>
        <taxon>Gammaproteobacteria</taxon>
        <taxon>Enterobacterales</taxon>
        <taxon>Enterobacteriaceae</taxon>
        <taxon>Salmonella</taxon>
    </lineage>
</organism>
<proteinExistence type="inferred from homology"/>
<accession>A0A754B340</accession>
<dbReference type="SUPFAM" id="SSF52833">
    <property type="entry name" value="Thioredoxin-like"/>
    <property type="match status" value="1"/>
</dbReference>
<keyword evidence="1" id="KW-0732">Signal</keyword>
<comment type="function">
    <text evidence="1">Required for disulfide bond formation in some periplasmic proteins. Acts by transferring its disulfide bond to other proteins and is reduced in the process.</text>
</comment>
<comment type="subcellular location">
    <subcellularLocation>
        <location evidence="1">Periplasm</location>
    </subcellularLocation>
</comment>
<comment type="caution">
    <text evidence="3">The sequence shown here is derived from an EMBL/GenBank/DDBJ whole genome shotgun (WGS) entry which is preliminary data.</text>
</comment>
<protein>
    <recommendedName>
        <fullName evidence="1">Thiol:disulfide interchange protein</fullName>
    </recommendedName>
</protein>
<keyword evidence="1" id="KW-0574">Periplasm</keyword>
<dbReference type="Gene3D" id="3.40.30.10">
    <property type="entry name" value="Glutaredoxin"/>
    <property type="match status" value="1"/>
</dbReference>
<dbReference type="CDD" id="cd03020">
    <property type="entry name" value="DsbA_DsbC_DsbG"/>
    <property type="match status" value="1"/>
</dbReference>
<evidence type="ECO:0000256" key="1">
    <source>
        <dbReference type="RuleBase" id="RU364038"/>
    </source>
</evidence>
<evidence type="ECO:0000313" key="3">
    <source>
        <dbReference type="EMBL" id="HAF8581035.1"/>
    </source>
</evidence>
<evidence type="ECO:0000256" key="2">
    <source>
        <dbReference type="SAM" id="MobiDB-lite"/>
    </source>
</evidence>
<reference evidence="3" key="1">
    <citation type="journal article" date="2018" name="Genome Biol.">
        <title>SKESA: strategic k-mer extension for scrupulous assemblies.</title>
        <authorList>
            <person name="Souvorov A."/>
            <person name="Agarwala R."/>
            <person name="Lipman D.J."/>
        </authorList>
    </citation>
    <scope>NUCLEOTIDE SEQUENCE</scope>
    <source>
        <strain evidence="3">MA.MZ045</strain>
    </source>
</reference>
<reference evidence="3" key="2">
    <citation type="submission" date="2020-02" db="EMBL/GenBank/DDBJ databases">
        <authorList>
            <consortium name="NCBI Pathogen Detection Project"/>
        </authorList>
    </citation>
    <scope>NUCLEOTIDE SEQUENCE</scope>
    <source>
        <strain evidence="3">MA.MZ045</strain>
    </source>
</reference>
<dbReference type="EMBL" id="DAAWNC010000022">
    <property type="protein sequence ID" value="HAF8581035.1"/>
    <property type="molecule type" value="Genomic_DNA"/>
</dbReference>
<dbReference type="AlphaFoldDB" id="A0A754B340"/>